<organism evidence="1 2">
    <name type="scientific">Asterophora parasitica</name>
    <dbReference type="NCBI Taxonomy" id="117018"/>
    <lineage>
        <taxon>Eukaryota</taxon>
        <taxon>Fungi</taxon>
        <taxon>Dikarya</taxon>
        <taxon>Basidiomycota</taxon>
        <taxon>Agaricomycotina</taxon>
        <taxon>Agaricomycetes</taxon>
        <taxon>Agaricomycetidae</taxon>
        <taxon>Agaricales</taxon>
        <taxon>Tricholomatineae</taxon>
        <taxon>Lyophyllaceae</taxon>
        <taxon>Asterophora</taxon>
    </lineage>
</organism>
<dbReference type="Gene3D" id="1.20.1280.50">
    <property type="match status" value="1"/>
</dbReference>
<keyword evidence="2" id="KW-1185">Reference proteome</keyword>
<evidence type="ECO:0000313" key="2">
    <source>
        <dbReference type="Proteomes" id="UP000775547"/>
    </source>
</evidence>
<evidence type="ECO:0000313" key="1">
    <source>
        <dbReference type="EMBL" id="KAG5644141.1"/>
    </source>
</evidence>
<protein>
    <recommendedName>
        <fullName evidence="3">F-box domain-containing protein</fullName>
    </recommendedName>
</protein>
<dbReference type="SUPFAM" id="SSF52047">
    <property type="entry name" value="RNI-like"/>
    <property type="match status" value="1"/>
</dbReference>
<reference evidence="1" key="1">
    <citation type="submission" date="2020-07" db="EMBL/GenBank/DDBJ databases">
        <authorList>
            <person name="Nieuwenhuis M."/>
            <person name="Van De Peppel L.J.J."/>
        </authorList>
    </citation>
    <scope>NUCLEOTIDE SEQUENCE</scope>
    <source>
        <strain evidence="1">AP01</strain>
        <tissue evidence="1">Mycelium</tissue>
    </source>
</reference>
<accession>A0A9P7KA30</accession>
<dbReference type="InterPro" id="IPR032675">
    <property type="entry name" value="LRR_dom_sf"/>
</dbReference>
<comment type="caution">
    <text evidence="1">The sequence shown here is derived from an EMBL/GenBank/DDBJ whole genome shotgun (WGS) entry which is preliminary data.</text>
</comment>
<sequence>MPFNKESLAATSIASNRLFDELPTELLVDIFSLASGTIRKLYYPPNLDSDMPWVLGRVCSRWRQISRSEPCLWGKFVCVRQESSLTGKVTPRFGLTPTILPEHVFFRFIFITRGNTLTDGVRLAITALCEHRFLRRIQSLDLHITIETYNEMWRLVRPEDFELLQTLKLFVQDREEYREPQLVIDEAFEVHQWWKDSSPFCSAFNLRKLKIGASASWIATYLSAQFPWNQITILRCHHIQGDTAEKLDLLQKCSSLQAIEMSFDRDATTTEITGDFKLSQHLRYFVIHDSFPLALVHALTTSRVWDHILTLALYNCDLPDNHDLYTILKKCPLLTNLYLHQDASPPTQNIYDQLFLPRLSRIHTSDNVASWLFARLLVPALEHLCIYDGTRCFTAARDMVVTSRCVITSFILSSLGEGHVDGMLELLEATPGLTSLHITAILPLKVVDGITCGTALPHLTSLVCFMDLPRQVKDMVKGRLEWEVTTRGRVDLRDICAVVRPAEQPDWDTVMAELNRLEETYDGVSLRMSFT</sequence>
<reference evidence="1" key="2">
    <citation type="submission" date="2021-10" db="EMBL/GenBank/DDBJ databases">
        <title>Phylogenomics reveals ancestral predisposition of the termite-cultivated fungus Termitomyces towards a domesticated lifestyle.</title>
        <authorList>
            <person name="Auxier B."/>
            <person name="Grum-Grzhimaylo A."/>
            <person name="Cardenas M.E."/>
            <person name="Lodge J.D."/>
            <person name="Laessoe T."/>
            <person name="Pedersen O."/>
            <person name="Smith M.E."/>
            <person name="Kuyper T.W."/>
            <person name="Franco-Molano E.A."/>
            <person name="Baroni T.J."/>
            <person name="Aanen D.K."/>
        </authorList>
    </citation>
    <scope>NUCLEOTIDE SEQUENCE</scope>
    <source>
        <strain evidence="1">AP01</strain>
        <tissue evidence="1">Mycelium</tissue>
    </source>
</reference>
<evidence type="ECO:0008006" key="3">
    <source>
        <dbReference type="Google" id="ProtNLM"/>
    </source>
</evidence>
<name>A0A9P7KA30_9AGAR</name>
<dbReference type="EMBL" id="JABCKV010000082">
    <property type="protein sequence ID" value="KAG5644141.1"/>
    <property type="molecule type" value="Genomic_DNA"/>
</dbReference>
<dbReference type="Gene3D" id="3.80.10.10">
    <property type="entry name" value="Ribonuclease Inhibitor"/>
    <property type="match status" value="1"/>
</dbReference>
<dbReference type="AlphaFoldDB" id="A0A9P7KA30"/>
<dbReference type="Proteomes" id="UP000775547">
    <property type="component" value="Unassembled WGS sequence"/>
</dbReference>
<dbReference type="OrthoDB" id="3365698at2759"/>
<gene>
    <name evidence="1" type="ORF">DXG03_009088</name>
</gene>
<proteinExistence type="predicted"/>